<sequence length="1199" mass="135975">MEVHIRDVPADLTARTFQRHLEPLLKNLDIVNFLCEKARNKTYANVTFVHENDGHRFLSFYGPRGRPLSMLGQTVRCQLSKKRPDENTLKVIEYEMGQRQKRSSKPSTQAQPKSKPLQATGLSCGFHKYIDGRFSFVSEWDAREACLVKFSKRHLIFKLTDRGIHVRIPRNAIVQLVWSGSGRASVTLSHPPIILATKQSNGASEAIVDDLESIFAKPLFRQQPKSEPQKRLSAIDDSHGAISAFCLVYHFEVTITSIGRYGGDGDFHKLMWNITESEPYHVTRAEFDYYHASSFPRLGRFSEALTRLERQLASYTTSNDLPFGILFLLQALVYNCYLHPATVQGLAKELVARSSISIDAVKKLFDWVDYPAPESDPRQFEVDGIIEQLNAAEQQIQDAQLMRAELFNDNQSSARIFRVSVSPMRITLHGPELETKNRILRMFDGKTDFFFRVQLCDENGQDLFPNATISLSAVYDRFKSVLRKGISVAGRHYSFLGFSHSSLRAHSLWFSAPFEHGGTLHIPGRIIEQLGDFAPIRSPARCAARIGQKFTETPYSVSLKAYGIQINEVPDVERNNRVFSDGVGMISLEAAEAIHEIIPESKGKPTCFQIRWAGAKGMLSLGTELEGNQICIRPSMKKFESSDEENLDICDMASKPIPMMLNRQLIKIMEDMGAPAWWFLELQQKEVNRLRAITRTVSNTASFLAMKGIGESIHLSQFLRQAEAMDADYRQDLFLRNVVEMVLLKEMKLLKHKARIPVPRGITLFGVMDETGLLEEGQVCVSFDTMQGRYREPPGCRQVIVTRSPALHPGDIQMVQNVIPPEGHPLSELRNCVVFSQKGSRDLPSMLSGGDLDGDIYNIIWDDAIVSQVRTFQPADYPRLPIVELDRKVEPADMTDFFVDFISQDCLGVIATRHMILADLRLNGTLDPDCVKMAELHSLAVDFSKTGRAVNLRELPKTKKERRPHFLAAGSQVVIHDREDVELVDEENNDDGDDDEDGEDGPRHQYYFSEKILGKLYSAINEEQVWHQDIQLPRKSLRYNAFWIEMLAALEQRVTAVADVNWLNRVDEAHRIRHTYEDAVYSIMVDYSDHPFKPLRETEMFSGFIINKTGGASRRQRDKSIKMNDEFERISKLVMNTMHKGHDALELCLACVHAGVDKELQGKKAWHRGSPDDVVSFRIVAASALLRELNALESRDLSL</sequence>
<keyword evidence="1" id="KW-0694">RNA-binding</keyword>
<feature type="region of interest" description="Disordered" evidence="3">
    <location>
        <begin position="980"/>
        <end position="1002"/>
    </location>
</feature>
<keyword evidence="1" id="KW-0696">RNA-directed RNA polymerase</keyword>
<dbReference type="GO" id="GO:0003968">
    <property type="term" value="F:RNA-directed RNA polymerase activity"/>
    <property type="evidence" value="ECO:0007669"/>
    <property type="project" value="UniProtKB-KW"/>
</dbReference>
<evidence type="ECO:0000313" key="6">
    <source>
        <dbReference type="EMBL" id="KAK0736091.1"/>
    </source>
</evidence>
<reference evidence="6" key="1">
    <citation type="submission" date="2023-06" db="EMBL/GenBank/DDBJ databases">
        <title>Genome-scale phylogeny and comparative genomics of the fungal order Sordariales.</title>
        <authorList>
            <consortium name="Lawrence Berkeley National Laboratory"/>
            <person name="Hensen N."/>
            <person name="Bonometti L."/>
            <person name="Westerberg I."/>
            <person name="Brannstrom I.O."/>
            <person name="Guillou S."/>
            <person name="Cros-Aarteil S."/>
            <person name="Calhoun S."/>
            <person name="Haridas S."/>
            <person name="Kuo A."/>
            <person name="Mondo S."/>
            <person name="Pangilinan J."/>
            <person name="Riley R."/>
            <person name="Labutti K."/>
            <person name="Andreopoulos B."/>
            <person name="Lipzen A."/>
            <person name="Chen C."/>
            <person name="Yanf M."/>
            <person name="Daum C."/>
            <person name="Ng V."/>
            <person name="Clum A."/>
            <person name="Steindorff A."/>
            <person name="Ohm R."/>
            <person name="Martin F."/>
            <person name="Silar P."/>
            <person name="Natvig D."/>
            <person name="Lalanne C."/>
            <person name="Gautier V."/>
            <person name="Ament-Velasquez S.L."/>
            <person name="Kruys A."/>
            <person name="Hutchinson M.I."/>
            <person name="Powell A.J."/>
            <person name="Barry K."/>
            <person name="Miller A.N."/>
            <person name="Grigoriev I.V."/>
            <person name="Debuchy R."/>
            <person name="Gladieux P."/>
            <person name="Thoren M.H."/>
            <person name="Johannesson H."/>
        </authorList>
    </citation>
    <scope>NUCLEOTIDE SEQUENCE</scope>
    <source>
        <strain evidence="6">CBS 540.89</strain>
    </source>
</reference>
<keyword evidence="1" id="KW-0808">Transferase</keyword>
<dbReference type="EC" id="2.7.7.48" evidence="1"/>
<proteinExistence type="inferred from homology"/>
<evidence type="ECO:0000313" key="7">
    <source>
        <dbReference type="Proteomes" id="UP001172159"/>
    </source>
</evidence>
<name>A0AA40BL17_9PEZI</name>
<evidence type="ECO:0000256" key="1">
    <source>
        <dbReference type="RuleBase" id="RU363098"/>
    </source>
</evidence>
<evidence type="ECO:0000256" key="3">
    <source>
        <dbReference type="SAM" id="MobiDB-lite"/>
    </source>
</evidence>
<feature type="compositionally biased region" description="Acidic residues" evidence="3">
    <location>
        <begin position="982"/>
        <end position="999"/>
    </location>
</feature>
<comment type="catalytic activity">
    <reaction evidence="1">
        <text>RNA(n) + a ribonucleoside 5'-triphosphate = RNA(n+1) + diphosphate</text>
        <dbReference type="Rhea" id="RHEA:21248"/>
        <dbReference type="Rhea" id="RHEA-COMP:14527"/>
        <dbReference type="Rhea" id="RHEA-COMP:17342"/>
        <dbReference type="ChEBI" id="CHEBI:33019"/>
        <dbReference type="ChEBI" id="CHEBI:61557"/>
        <dbReference type="ChEBI" id="CHEBI:140395"/>
        <dbReference type="EC" id="2.7.7.48"/>
    </reaction>
</comment>
<evidence type="ECO:0000256" key="2">
    <source>
        <dbReference type="SAM" id="Coils"/>
    </source>
</evidence>
<keyword evidence="7" id="KW-1185">Reference proteome</keyword>
<dbReference type="EMBL" id="JAUKTV010000006">
    <property type="protein sequence ID" value="KAK0736091.1"/>
    <property type="molecule type" value="Genomic_DNA"/>
</dbReference>
<comment type="caution">
    <text evidence="6">The sequence shown here is derived from an EMBL/GenBank/DDBJ whole genome shotgun (WGS) entry which is preliminary data.</text>
</comment>
<keyword evidence="1" id="KW-0548">Nucleotidyltransferase</keyword>
<dbReference type="Proteomes" id="UP001172159">
    <property type="component" value="Unassembled WGS sequence"/>
</dbReference>
<dbReference type="Pfam" id="PF25358">
    <property type="entry name" value="PH_fung_RdRP"/>
    <property type="match status" value="1"/>
</dbReference>
<protein>
    <recommendedName>
        <fullName evidence="1">RNA-dependent RNA polymerase</fullName>
        <ecNumber evidence="1">2.7.7.48</ecNumber>
    </recommendedName>
</protein>
<dbReference type="GO" id="GO:0003723">
    <property type="term" value="F:RNA binding"/>
    <property type="evidence" value="ECO:0007669"/>
    <property type="project" value="UniProtKB-KW"/>
</dbReference>
<feature type="domain" description="RdRP-like PH" evidence="5">
    <location>
        <begin position="117"/>
        <end position="254"/>
    </location>
</feature>
<dbReference type="InterPro" id="IPR057503">
    <property type="entry name" value="PH_RdRP"/>
</dbReference>
<comment type="similarity">
    <text evidence="1">Belongs to the RdRP family.</text>
</comment>
<accession>A0AA40BL17</accession>
<dbReference type="PANTHER" id="PTHR23079">
    <property type="entry name" value="RNA-DEPENDENT RNA POLYMERASE"/>
    <property type="match status" value="1"/>
</dbReference>
<evidence type="ECO:0000259" key="4">
    <source>
        <dbReference type="Pfam" id="PF05183"/>
    </source>
</evidence>
<feature type="domain" description="RDRP core" evidence="4">
    <location>
        <begin position="421"/>
        <end position="1020"/>
    </location>
</feature>
<gene>
    <name evidence="6" type="ORF">B0T21DRAFT_366284</name>
</gene>
<feature type="coiled-coil region" evidence="2">
    <location>
        <begin position="382"/>
        <end position="409"/>
    </location>
</feature>
<dbReference type="Pfam" id="PF05183">
    <property type="entry name" value="RdRP"/>
    <property type="match status" value="1"/>
</dbReference>
<dbReference type="GO" id="GO:0030422">
    <property type="term" value="P:siRNA processing"/>
    <property type="evidence" value="ECO:0007669"/>
    <property type="project" value="TreeGrafter"/>
</dbReference>
<evidence type="ECO:0000259" key="5">
    <source>
        <dbReference type="Pfam" id="PF25358"/>
    </source>
</evidence>
<dbReference type="InterPro" id="IPR007855">
    <property type="entry name" value="RDRP"/>
</dbReference>
<keyword evidence="2" id="KW-0175">Coiled coil</keyword>
<dbReference type="AlphaFoldDB" id="A0AA40BL17"/>
<dbReference type="GO" id="GO:0031380">
    <property type="term" value="C:nuclear RNA-directed RNA polymerase complex"/>
    <property type="evidence" value="ECO:0007669"/>
    <property type="project" value="TreeGrafter"/>
</dbReference>
<dbReference type="InterPro" id="IPR057596">
    <property type="entry name" value="RDRP_core"/>
</dbReference>
<organism evidence="6 7">
    <name type="scientific">Apiosordaria backusii</name>
    <dbReference type="NCBI Taxonomy" id="314023"/>
    <lineage>
        <taxon>Eukaryota</taxon>
        <taxon>Fungi</taxon>
        <taxon>Dikarya</taxon>
        <taxon>Ascomycota</taxon>
        <taxon>Pezizomycotina</taxon>
        <taxon>Sordariomycetes</taxon>
        <taxon>Sordariomycetidae</taxon>
        <taxon>Sordariales</taxon>
        <taxon>Lasiosphaeriaceae</taxon>
        <taxon>Apiosordaria</taxon>
    </lineage>
</organism>
<feature type="region of interest" description="Disordered" evidence="3">
    <location>
        <begin position="96"/>
        <end position="117"/>
    </location>
</feature>
<dbReference type="PANTHER" id="PTHR23079:SF17">
    <property type="entry name" value="RNA-DEPENDENT RNA POLYMERASE"/>
    <property type="match status" value="1"/>
</dbReference>